<keyword evidence="2" id="KW-1003">Cell membrane</keyword>
<comment type="subcellular location">
    <subcellularLocation>
        <location evidence="1">Cell membrane</location>
        <topology evidence="1">Multi-pass membrane protein</topology>
    </subcellularLocation>
</comment>
<dbReference type="PANTHER" id="PTHR43124:SF3">
    <property type="entry name" value="CHLORAMPHENICOL EFFLUX PUMP RV0191"/>
    <property type="match status" value="1"/>
</dbReference>
<dbReference type="EMBL" id="CP021748">
    <property type="protein sequence ID" value="ARX88810.1"/>
    <property type="molecule type" value="Genomic_DNA"/>
</dbReference>
<reference evidence="7 8" key="1">
    <citation type="submission" date="2017-05" db="EMBL/GenBank/DDBJ databases">
        <title>Streptomyces alboflavus Genome sequencing and assembly.</title>
        <authorList>
            <person name="Wang Y."/>
            <person name="Du B."/>
            <person name="Ding Y."/>
            <person name="Liu H."/>
            <person name="Hou Q."/>
            <person name="Liu K."/>
            <person name="Wang C."/>
            <person name="Yao L."/>
        </authorList>
    </citation>
    <scope>NUCLEOTIDE SEQUENCE [LARGE SCALE GENOMIC DNA]</scope>
    <source>
        <strain evidence="7 8">MDJK44</strain>
    </source>
</reference>
<keyword evidence="7" id="KW-0762">Sugar transport</keyword>
<evidence type="ECO:0000256" key="4">
    <source>
        <dbReference type="ARBA" id="ARBA00022989"/>
    </source>
</evidence>
<dbReference type="GO" id="GO:0022857">
    <property type="term" value="F:transmembrane transporter activity"/>
    <property type="evidence" value="ECO:0007669"/>
    <property type="project" value="TreeGrafter"/>
</dbReference>
<keyword evidence="4 6" id="KW-1133">Transmembrane helix</keyword>
<dbReference type="KEGG" id="salf:SMD44_08297"/>
<evidence type="ECO:0000256" key="2">
    <source>
        <dbReference type="ARBA" id="ARBA00022475"/>
    </source>
</evidence>
<dbReference type="PANTHER" id="PTHR43124">
    <property type="entry name" value="PURINE EFFLUX PUMP PBUE"/>
    <property type="match status" value="1"/>
</dbReference>
<sequence length="98" mass="10480">MAVVAALMLGAFAFNTTENLPIGVLKLMSDDMDVSLAAVGLLVSGYGLTVAVVSVPIAQLTRSVPRRLVLCLLLAGSSWRAWSRRWSPRTGCCWSAGW</sequence>
<gene>
    <name evidence="7" type="primary">araJ</name>
    <name evidence="7" type="ORF">SMD44_08297</name>
</gene>
<name>A0A1Z1WQX3_9ACTN</name>
<evidence type="ECO:0000313" key="8">
    <source>
        <dbReference type="Proteomes" id="UP000195880"/>
    </source>
</evidence>
<evidence type="ECO:0000313" key="7">
    <source>
        <dbReference type="EMBL" id="ARX88810.1"/>
    </source>
</evidence>
<keyword evidence="7" id="KW-0813">Transport</keyword>
<accession>A0A1Z1WQX3</accession>
<protein>
    <submittedName>
        <fullName evidence="7">Sugar transporter</fullName>
    </submittedName>
</protein>
<feature type="transmembrane region" description="Helical" evidence="6">
    <location>
        <begin position="37"/>
        <end position="58"/>
    </location>
</feature>
<dbReference type="InterPro" id="IPR050189">
    <property type="entry name" value="MFS_Efflux_Transporters"/>
</dbReference>
<proteinExistence type="predicted"/>
<keyword evidence="5 6" id="KW-0472">Membrane</keyword>
<evidence type="ECO:0000256" key="6">
    <source>
        <dbReference type="SAM" id="Phobius"/>
    </source>
</evidence>
<dbReference type="SUPFAM" id="SSF103473">
    <property type="entry name" value="MFS general substrate transporter"/>
    <property type="match status" value="1"/>
</dbReference>
<organism evidence="7 8">
    <name type="scientific">Streptomyces alboflavus</name>
    <dbReference type="NCBI Taxonomy" id="67267"/>
    <lineage>
        <taxon>Bacteria</taxon>
        <taxon>Bacillati</taxon>
        <taxon>Actinomycetota</taxon>
        <taxon>Actinomycetes</taxon>
        <taxon>Kitasatosporales</taxon>
        <taxon>Streptomycetaceae</taxon>
        <taxon>Streptomyces</taxon>
    </lineage>
</organism>
<dbReference type="Gene3D" id="1.20.1250.20">
    <property type="entry name" value="MFS general substrate transporter like domains"/>
    <property type="match status" value="1"/>
</dbReference>
<evidence type="ECO:0000256" key="5">
    <source>
        <dbReference type="ARBA" id="ARBA00023136"/>
    </source>
</evidence>
<evidence type="ECO:0000256" key="1">
    <source>
        <dbReference type="ARBA" id="ARBA00004651"/>
    </source>
</evidence>
<dbReference type="Proteomes" id="UP000195880">
    <property type="component" value="Chromosome"/>
</dbReference>
<dbReference type="GO" id="GO:0005886">
    <property type="term" value="C:plasma membrane"/>
    <property type="evidence" value="ECO:0007669"/>
    <property type="project" value="UniProtKB-SubCell"/>
</dbReference>
<dbReference type="InterPro" id="IPR036259">
    <property type="entry name" value="MFS_trans_sf"/>
</dbReference>
<keyword evidence="8" id="KW-1185">Reference proteome</keyword>
<dbReference type="AlphaFoldDB" id="A0A1Z1WQX3"/>
<keyword evidence="3 6" id="KW-0812">Transmembrane</keyword>
<evidence type="ECO:0000256" key="3">
    <source>
        <dbReference type="ARBA" id="ARBA00022692"/>
    </source>
</evidence>